<protein>
    <submittedName>
        <fullName evidence="1">Uncharacterized protein</fullName>
    </submittedName>
</protein>
<accession>A0A1V3WBA7</accession>
<organism evidence="1 2">
    <name type="scientific">Mycobacterium kansasii</name>
    <dbReference type="NCBI Taxonomy" id="1768"/>
    <lineage>
        <taxon>Bacteria</taxon>
        <taxon>Bacillati</taxon>
        <taxon>Actinomycetota</taxon>
        <taxon>Actinomycetes</taxon>
        <taxon>Mycobacteriales</taxon>
        <taxon>Mycobacteriaceae</taxon>
        <taxon>Mycobacterium</taxon>
    </lineage>
</organism>
<dbReference type="Pfam" id="PF13809">
    <property type="entry name" value="Tubulin_2"/>
    <property type="match status" value="1"/>
</dbReference>
<dbReference type="InterPro" id="IPR025904">
    <property type="entry name" value="Tubulin-like"/>
</dbReference>
<evidence type="ECO:0000313" key="2">
    <source>
        <dbReference type="Proteomes" id="UP000189229"/>
    </source>
</evidence>
<gene>
    <name evidence="1" type="ORF">BZL30_9181</name>
</gene>
<dbReference type="EMBL" id="MVBM01000013">
    <property type="protein sequence ID" value="OOK64200.1"/>
    <property type="molecule type" value="Genomic_DNA"/>
</dbReference>
<name>A0A1V3WBA7_MYCKA</name>
<evidence type="ECO:0000313" key="1">
    <source>
        <dbReference type="EMBL" id="OOK64200.1"/>
    </source>
</evidence>
<reference evidence="1 2" key="1">
    <citation type="submission" date="2017-02" db="EMBL/GenBank/DDBJ databases">
        <title>Complete genome sequences of Mycobacterium kansasii strains isolated from rhesus macaques.</title>
        <authorList>
            <person name="Panda A."/>
            <person name="Nagaraj S."/>
            <person name="Zhao X."/>
            <person name="Tettelin H."/>
            <person name="Detolla L.J."/>
        </authorList>
    </citation>
    <scope>NUCLEOTIDE SEQUENCE [LARGE SCALE GENOMIC DNA]</scope>
    <source>
        <strain evidence="1 2">11-3813</strain>
    </source>
</reference>
<proteinExistence type="predicted"/>
<sequence>MRRFLIVGCGGSGGATLAYMMDQLRSELHAAGIESLLPGWQFVVIDVPSGAEDGPEGLSNVPAQGGTYIGCARRQQLRDPGRGAFAAPGRQCCAGYHRHLGAAPPEEVTNPISTGAGQYRAIGRMIVLSKAARSGLGCKPPGISYSRGDHFCDVDGAGPGHRSIRPASAAAGARGVVDGGAPARRWPWMCAGC</sequence>
<dbReference type="Proteomes" id="UP000189229">
    <property type="component" value="Unassembled WGS sequence"/>
</dbReference>
<dbReference type="AlphaFoldDB" id="A0A1V3WBA7"/>
<comment type="caution">
    <text evidence="1">The sequence shown here is derived from an EMBL/GenBank/DDBJ whole genome shotgun (WGS) entry which is preliminary data.</text>
</comment>